<dbReference type="InterPro" id="IPR016187">
    <property type="entry name" value="CTDL_fold"/>
</dbReference>
<dbReference type="EMBL" id="BSDZ01000026">
    <property type="protein sequence ID" value="GLI65874.1"/>
    <property type="molecule type" value="Genomic_DNA"/>
</dbReference>
<evidence type="ECO:0000313" key="2">
    <source>
        <dbReference type="EMBL" id="GLI65874.1"/>
    </source>
</evidence>
<dbReference type="SUPFAM" id="SSF56436">
    <property type="entry name" value="C-type lectin-like"/>
    <property type="match status" value="1"/>
</dbReference>
<sequence length="285" mass="31728">MPSAKLHFNFTGNGSGITPRRPSFIPAALCLLLVLVLAPAATSACLDICPSIYEPVCWNGRLWYNPCYFRCQFPNVTAYQACPPPPAPPPRPSAPLASPSSLPLCNPNTFRYVNTTYNSPYDGRTYTLFDVNAACMPDWNTSKTICQRLGLQLAPWDRDASNAALQWLCMRNRLTCWSDGNTPPGLCPLMSQEGAIQFQTCDQHVRFVCRTTDSIQPTPPSPAPLPSCNPFSTVYKTRTYANPRDCRLYTLYDLDAMCMTDWYTARDFCDSQGLELVPYTENAGT</sequence>
<gene>
    <name evidence="2" type="ORF">VaNZ11_009499</name>
</gene>
<keyword evidence="3" id="KW-1185">Reference proteome</keyword>
<comment type="caution">
    <text evidence="2">The sequence shown here is derived from an EMBL/GenBank/DDBJ whole genome shotgun (WGS) entry which is preliminary data.</text>
</comment>
<evidence type="ECO:0000256" key="1">
    <source>
        <dbReference type="SAM" id="SignalP"/>
    </source>
</evidence>
<dbReference type="Proteomes" id="UP001165090">
    <property type="component" value="Unassembled WGS sequence"/>
</dbReference>
<evidence type="ECO:0000313" key="3">
    <source>
        <dbReference type="Proteomes" id="UP001165090"/>
    </source>
</evidence>
<feature type="non-terminal residue" evidence="2">
    <location>
        <position position="285"/>
    </location>
</feature>
<name>A0ABQ5S888_9CHLO</name>
<reference evidence="2 3" key="1">
    <citation type="journal article" date="2023" name="IScience">
        <title>Expanded male sex-determining region conserved during the evolution of homothallism in the green alga Volvox.</title>
        <authorList>
            <person name="Yamamoto K."/>
            <person name="Matsuzaki R."/>
            <person name="Mahakham W."/>
            <person name="Heman W."/>
            <person name="Sekimoto H."/>
            <person name="Kawachi M."/>
            <person name="Minakuchi Y."/>
            <person name="Toyoda A."/>
            <person name="Nozaki H."/>
        </authorList>
    </citation>
    <scope>NUCLEOTIDE SEQUENCE [LARGE SCALE GENOMIC DNA]</scope>
    <source>
        <strain evidence="2 3">NIES-4468</strain>
    </source>
</reference>
<accession>A0ABQ5S888</accession>
<evidence type="ECO:0008006" key="4">
    <source>
        <dbReference type="Google" id="ProtNLM"/>
    </source>
</evidence>
<protein>
    <recommendedName>
        <fullName evidence="4">C-type lectin domain-containing protein</fullName>
    </recommendedName>
</protein>
<keyword evidence="1" id="KW-0732">Signal</keyword>
<feature type="signal peptide" evidence="1">
    <location>
        <begin position="1"/>
        <end position="43"/>
    </location>
</feature>
<feature type="chain" id="PRO_5046691728" description="C-type lectin domain-containing protein" evidence="1">
    <location>
        <begin position="44"/>
        <end position="285"/>
    </location>
</feature>
<proteinExistence type="predicted"/>
<organism evidence="2 3">
    <name type="scientific">Volvox africanus</name>
    <dbReference type="NCBI Taxonomy" id="51714"/>
    <lineage>
        <taxon>Eukaryota</taxon>
        <taxon>Viridiplantae</taxon>
        <taxon>Chlorophyta</taxon>
        <taxon>core chlorophytes</taxon>
        <taxon>Chlorophyceae</taxon>
        <taxon>CS clade</taxon>
        <taxon>Chlamydomonadales</taxon>
        <taxon>Volvocaceae</taxon>
        <taxon>Volvox</taxon>
    </lineage>
</organism>